<comment type="caution">
    <text evidence="1">The sequence shown here is derived from an EMBL/GenBank/DDBJ whole genome shotgun (WGS) entry which is preliminary data.</text>
</comment>
<keyword evidence="2" id="KW-1185">Reference proteome</keyword>
<evidence type="ECO:0000313" key="1">
    <source>
        <dbReference type="EMBL" id="KAI9903467.1"/>
    </source>
</evidence>
<organism evidence="1 2">
    <name type="scientific">Trichothecium roseum</name>
    <dbReference type="NCBI Taxonomy" id="47278"/>
    <lineage>
        <taxon>Eukaryota</taxon>
        <taxon>Fungi</taxon>
        <taxon>Dikarya</taxon>
        <taxon>Ascomycota</taxon>
        <taxon>Pezizomycotina</taxon>
        <taxon>Sordariomycetes</taxon>
        <taxon>Hypocreomycetidae</taxon>
        <taxon>Hypocreales</taxon>
        <taxon>Hypocreales incertae sedis</taxon>
        <taxon>Trichothecium</taxon>
    </lineage>
</organism>
<evidence type="ECO:0000313" key="2">
    <source>
        <dbReference type="Proteomes" id="UP001163324"/>
    </source>
</evidence>
<name>A0ACC0VAQ7_9HYPO</name>
<accession>A0ACC0VAQ7</accession>
<sequence length="313" mass="35857">MFRRLVFNFGVEYGWSVRNQQACDEWIRDLEIVNADGVLEAIKSSKQRVAGTCRWHKQRDEYRDWLLGDKPKRLWISGDDGTGKTTTLTAIIDELQHVSDNDPSVIVLFFFFDSKIDRQASAVSAALSLVGQLLKERPQLFQHVPHLSRNDLSSLPTLWGCLAKMIRLLKEKVYILLDAVDECCTSPESNIFAHLNDEASPLAAKILVSCRPEITKPQCYIGLHIRPDDIRDDILKVIDARLKELDNYQLDLWKEIKAILSRGTHCTFSRVIFLIEYLKTEQPDRFLDGEGNIPVTEDHLWEMVGKQASMAPF</sequence>
<protein>
    <submittedName>
        <fullName evidence="1">Uncharacterized protein</fullName>
    </submittedName>
</protein>
<dbReference type="EMBL" id="CM047941">
    <property type="protein sequence ID" value="KAI9903467.1"/>
    <property type="molecule type" value="Genomic_DNA"/>
</dbReference>
<gene>
    <name evidence="1" type="ORF">N3K66_002819</name>
</gene>
<dbReference type="Proteomes" id="UP001163324">
    <property type="component" value="Chromosome 2"/>
</dbReference>
<reference evidence="1" key="1">
    <citation type="submission" date="2022-10" db="EMBL/GenBank/DDBJ databases">
        <title>Complete Genome of Trichothecium roseum strain YXFP-22015, a Plant Pathogen Isolated from Citrus.</title>
        <authorList>
            <person name="Wang Y."/>
            <person name="Zhu L."/>
        </authorList>
    </citation>
    <scope>NUCLEOTIDE SEQUENCE</scope>
    <source>
        <strain evidence="1">YXFP-22015</strain>
    </source>
</reference>
<proteinExistence type="predicted"/>